<evidence type="ECO:0000256" key="1">
    <source>
        <dbReference type="SAM" id="MobiDB-lite"/>
    </source>
</evidence>
<reference evidence="2" key="1">
    <citation type="submission" date="2021-03" db="EMBL/GenBank/DDBJ databases">
        <title>Draft genome sequence of rust myrtle Austropuccinia psidii MF-1, a brazilian biotype.</title>
        <authorList>
            <person name="Quecine M.C."/>
            <person name="Pachon D.M.R."/>
            <person name="Bonatelli M.L."/>
            <person name="Correr F.H."/>
            <person name="Franceschini L.M."/>
            <person name="Leite T.F."/>
            <person name="Margarido G.R.A."/>
            <person name="Almeida C.A."/>
            <person name="Ferrarezi J.A."/>
            <person name="Labate C.A."/>
        </authorList>
    </citation>
    <scope>NUCLEOTIDE SEQUENCE</scope>
    <source>
        <strain evidence="2">MF-1</strain>
    </source>
</reference>
<evidence type="ECO:0000313" key="2">
    <source>
        <dbReference type="EMBL" id="MBW0508469.1"/>
    </source>
</evidence>
<sequence>MSQNQRWLQHNPWRNCFVSPNFTFVTLPNFFSPLLCPSPAHLTTPGLIIIIDDTPVKSPPPISSALTPPPSTPVPPPSTTTSVPSLDLPSIAAKNPTASAPPVPSSSHSYDVACQEFTNLQPTLMNP</sequence>
<feature type="region of interest" description="Disordered" evidence="1">
    <location>
        <begin position="59"/>
        <end position="109"/>
    </location>
</feature>
<keyword evidence="3" id="KW-1185">Reference proteome</keyword>
<feature type="compositionally biased region" description="Pro residues" evidence="1">
    <location>
        <begin position="59"/>
        <end position="78"/>
    </location>
</feature>
<dbReference type="Proteomes" id="UP000765509">
    <property type="component" value="Unassembled WGS sequence"/>
</dbReference>
<accession>A0A9Q3DSH5</accession>
<dbReference type="AlphaFoldDB" id="A0A9Q3DSH5"/>
<proteinExistence type="predicted"/>
<gene>
    <name evidence="2" type="ORF">O181_048184</name>
</gene>
<feature type="compositionally biased region" description="Low complexity" evidence="1">
    <location>
        <begin position="79"/>
        <end position="98"/>
    </location>
</feature>
<dbReference type="EMBL" id="AVOT02020337">
    <property type="protein sequence ID" value="MBW0508469.1"/>
    <property type="molecule type" value="Genomic_DNA"/>
</dbReference>
<evidence type="ECO:0000313" key="3">
    <source>
        <dbReference type="Proteomes" id="UP000765509"/>
    </source>
</evidence>
<protein>
    <submittedName>
        <fullName evidence="2">Uncharacterized protein</fullName>
    </submittedName>
</protein>
<comment type="caution">
    <text evidence="2">The sequence shown here is derived from an EMBL/GenBank/DDBJ whole genome shotgun (WGS) entry which is preliminary data.</text>
</comment>
<name>A0A9Q3DSH5_9BASI</name>
<organism evidence="2 3">
    <name type="scientific">Austropuccinia psidii MF-1</name>
    <dbReference type="NCBI Taxonomy" id="1389203"/>
    <lineage>
        <taxon>Eukaryota</taxon>
        <taxon>Fungi</taxon>
        <taxon>Dikarya</taxon>
        <taxon>Basidiomycota</taxon>
        <taxon>Pucciniomycotina</taxon>
        <taxon>Pucciniomycetes</taxon>
        <taxon>Pucciniales</taxon>
        <taxon>Sphaerophragmiaceae</taxon>
        <taxon>Austropuccinia</taxon>
    </lineage>
</organism>